<name>A0A8J9UUW7_9NEOP</name>
<feature type="signal peptide" evidence="4">
    <location>
        <begin position="1"/>
        <end position="16"/>
    </location>
</feature>
<keyword evidence="4" id="KW-0732">Signal</keyword>
<dbReference type="Gene3D" id="1.10.238.270">
    <property type="match status" value="1"/>
</dbReference>
<evidence type="ECO:0000313" key="5">
    <source>
        <dbReference type="EMBL" id="CAH0720152.1"/>
    </source>
</evidence>
<feature type="non-terminal residue" evidence="5">
    <location>
        <position position="171"/>
    </location>
</feature>
<dbReference type="GO" id="GO:0005576">
    <property type="term" value="C:extracellular region"/>
    <property type="evidence" value="ECO:0007669"/>
    <property type="project" value="UniProtKB-SubCell"/>
</dbReference>
<dbReference type="InterPro" id="IPR036728">
    <property type="entry name" value="PBP_GOBP_sf"/>
</dbReference>
<dbReference type="OrthoDB" id="7151184at2759"/>
<reference evidence="5" key="1">
    <citation type="submission" date="2021-12" db="EMBL/GenBank/DDBJ databases">
        <authorList>
            <person name="Martin H S."/>
        </authorList>
    </citation>
    <scope>NUCLEOTIDE SEQUENCE</scope>
</reference>
<dbReference type="EMBL" id="OV170234">
    <property type="protein sequence ID" value="CAH0720152.1"/>
    <property type="molecule type" value="Genomic_DNA"/>
</dbReference>
<sequence length="171" mass="19375">MLWIAVFCLTVLQVLTLEPPSDNCKKPWHNVKNPMKCCNIPKILKDEDFKACGMDKAAMNDGETKPRPADCDKQICLLQKYNLMKDENTIDKAAIAAFLDKWAEINADFKDAVEITKNKCLNGELMGPPNMCEAKRMSLCIITNIFRNCPKWEDTDDCAQVKDFAEKCPPP</sequence>
<gene>
    <name evidence="5" type="ORF">BINO364_LOCUS6417</name>
</gene>
<dbReference type="PANTHER" id="PTHR21066:SF9">
    <property type="entry name" value="ODORANT-BINDING PROTEIN 59A"/>
    <property type="match status" value="1"/>
</dbReference>
<protein>
    <submittedName>
        <fullName evidence="5">Uncharacterized protein</fullName>
    </submittedName>
</protein>
<evidence type="ECO:0000313" key="6">
    <source>
        <dbReference type="Proteomes" id="UP000838878"/>
    </source>
</evidence>
<feature type="chain" id="PRO_5035448780" evidence="4">
    <location>
        <begin position="17"/>
        <end position="171"/>
    </location>
</feature>
<dbReference type="Proteomes" id="UP000838878">
    <property type="component" value="Chromosome 14"/>
</dbReference>
<dbReference type="AlphaFoldDB" id="A0A8J9UUW7"/>
<organism evidence="5 6">
    <name type="scientific">Brenthis ino</name>
    <name type="common">lesser marbled fritillary</name>
    <dbReference type="NCBI Taxonomy" id="405034"/>
    <lineage>
        <taxon>Eukaryota</taxon>
        <taxon>Metazoa</taxon>
        <taxon>Ecdysozoa</taxon>
        <taxon>Arthropoda</taxon>
        <taxon>Hexapoda</taxon>
        <taxon>Insecta</taxon>
        <taxon>Pterygota</taxon>
        <taxon>Neoptera</taxon>
        <taxon>Endopterygota</taxon>
        <taxon>Lepidoptera</taxon>
        <taxon>Glossata</taxon>
        <taxon>Ditrysia</taxon>
        <taxon>Papilionoidea</taxon>
        <taxon>Nymphalidae</taxon>
        <taxon>Heliconiinae</taxon>
        <taxon>Argynnini</taxon>
        <taxon>Brenthis</taxon>
    </lineage>
</organism>
<proteinExistence type="inferred from homology"/>
<keyword evidence="6" id="KW-1185">Reference proteome</keyword>
<comment type="similarity">
    <text evidence="2">Belongs to the PBP/GOBP family.</text>
</comment>
<evidence type="ECO:0000256" key="1">
    <source>
        <dbReference type="ARBA" id="ARBA00004613"/>
    </source>
</evidence>
<dbReference type="InterPro" id="IPR052295">
    <property type="entry name" value="Odorant-binding_protein"/>
</dbReference>
<comment type="subcellular location">
    <subcellularLocation>
        <location evidence="1">Secreted</location>
    </subcellularLocation>
</comment>
<dbReference type="PANTHER" id="PTHR21066">
    <property type="entry name" value="ODORANT-BINDING PROTEIN 59A-RELATED"/>
    <property type="match status" value="1"/>
</dbReference>
<keyword evidence="3" id="KW-0964">Secreted</keyword>
<evidence type="ECO:0000256" key="2">
    <source>
        <dbReference type="ARBA" id="ARBA00008098"/>
    </source>
</evidence>
<evidence type="ECO:0000256" key="3">
    <source>
        <dbReference type="ARBA" id="ARBA00022525"/>
    </source>
</evidence>
<evidence type="ECO:0000256" key="4">
    <source>
        <dbReference type="SAM" id="SignalP"/>
    </source>
</evidence>
<dbReference type="GO" id="GO:0005549">
    <property type="term" value="F:odorant binding"/>
    <property type="evidence" value="ECO:0007669"/>
    <property type="project" value="InterPro"/>
</dbReference>
<dbReference type="SUPFAM" id="SSF47565">
    <property type="entry name" value="Insect pheromone/odorant-binding proteins"/>
    <property type="match status" value="1"/>
</dbReference>
<accession>A0A8J9UUW7</accession>